<gene>
    <name evidence="2" type="ORF">C462_00122</name>
</gene>
<protein>
    <submittedName>
        <fullName evidence="2">Putative peptidase</fullName>
    </submittedName>
</protein>
<evidence type="ECO:0000256" key="1">
    <source>
        <dbReference type="SAM" id="Phobius"/>
    </source>
</evidence>
<keyword evidence="1" id="KW-1133">Transmembrane helix</keyword>
<feature type="transmembrane region" description="Helical" evidence="1">
    <location>
        <begin position="137"/>
        <end position="158"/>
    </location>
</feature>
<feature type="transmembrane region" description="Helical" evidence="1">
    <location>
        <begin position="164"/>
        <end position="181"/>
    </location>
</feature>
<dbReference type="EMBL" id="AOJJ01000007">
    <property type="protein sequence ID" value="EMA72755.1"/>
    <property type="molecule type" value="Genomic_DNA"/>
</dbReference>
<keyword evidence="1" id="KW-0812">Transmembrane</keyword>
<comment type="caution">
    <text evidence="2">The sequence shown here is derived from an EMBL/GenBank/DDBJ whole genome shotgun (WGS) entry which is preliminary data.</text>
</comment>
<sequence length="377" mass="40642">MFQENTSMAALQATPPSISAAIAAFVGLALIGGLIGVVGTVVVRRLRNPVGKYRLLYGAVLFPYALLSYGVFALTGSGAAFLTALPAIPELLDGVLSQFVTFLAAGCIWLVSYLPTVRGVREVRDLELSTSTAISKMVRYIVGLSVLLTVILTPLQVFSLESSLLAPALTLIVLILGLLYASPWVIPLLRSTTTPTGERADRLEQLRSRAGLSVRDARILDTENEETASTIVRGPPTYRRLFVTSTFLDVFDDETATALIAIEAGKLRTHVFEIRLGTVLVASIALIASVIGIGPQWPLLGLSLGVVLIGFWLARRRIHAADEYAAEQAGRTNVADALTEYADVHALEPTRRRVPNPLSIKVALGDRIDRLRTASDR</sequence>
<keyword evidence="1" id="KW-0472">Membrane</keyword>
<name>M0PV67_9EURY</name>
<feature type="transmembrane region" description="Helical" evidence="1">
    <location>
        <begin position="55"/>
        <end position="75"/>
    </location>
</feature>
<feature type="transmembrane region" description="Helical" evidence="1">
    <location>
        <begin position="95"/>
        <end position="116"/>
    </location>
</feature>
<evidence type="ECO:0000313" key="2">
    <source>
        <dbReference type="EMBL" id="EMA72755.1"/>
    </source>
</evidence>
<dbReference type="STRING" id="1230455.C462_00122"/>
<feature type="transmembrane region" description="Helical" evidence="1">
    <location>
        <begin position="274"/>
        <end position="291"/>
    </location>
</feature>
<feature type="transmembrane region" description="Helical" evidence="1">
    <location>
        <begin position="297"/>
        <end position="314"/>
    </location>
</feature>
<organism evidence="2 3">
    <name type="scientific">Halorubrum distributum JCM 13916</name>
    <dbReference type="NCBI Taxonomy" id="1230455"/>
    <lineage>
        <taxon>Archaea</taxon>
        <taxon>Methanobacteriati</taxon>
        <taxon>Methanobacteriota</taxon>
        <taxon>Stenosarchaea group</taxon>
        <taxon>Halobacteria</taxon>
        <taxon>Halobacteriales</taxon>
        <taxon>Haloferacaceae</taxon>
        <taxon>Halorubrum</taxon>
        <taxon>Halorubrum distributum group</taxon>
    </lineage>
</organism>
<evidence type="ECO:0000313" key="3">
    <source>
        <dbReference type="Proteomes" id="UP000011528"/>
    </source>
</evidence>
<reference evidence="2 3" key="1">
    <citation type="journal article" date="2014" name="PLoS Genet.">
        <title>Phylogenetically driven sequencing of extremely halophilic archaea reveals strategies for static and dynamic osmo-response.</title>
        <authorList>
            <person name="Becker E.A."/>
            <person name="Seitzer P.M."/>
            <person name="Tritt A."/>
            <person name="Larsen D."/>
            <person name="Krusor M."/>
            <person name="Yao A.I."/>
            <person name="Wu D."/>
            <person name="Madern D."/>
            <person name="Eisen J.A."/>
            <person name="Darling A.E."/>
            <person name="Facciotti M.T."/>
        </authorList>
    </citation>
    <scope>NUCLEOTIDE SEQUENCE [LARGE SCALE GENOMIC DNA]</scope>
    <source>
        <strain evidence="2 3">JCM 13916</strain>
    </source>
</reference>
<proteinExistence type="predicted"/>
<accession>M0PV67</accession>
<dbReference type="Proteomes" id="UP000011528">
    <property type="component" value="Unassembled WGS sequence"/>
</dbReference>
<dbReference type="AlphaFoldDB" id="M0PV67"/>
<feature type="transmembrane region" description="Helical" evidence="1">
    <location>
        <begin position="20"/>
        <end position="43"/>
    </location>
</feature>